<proteinExistence type="predicted"/>
<protein>
    <submittedName>
        <fullName evidence="2">Uncharacterized protein</fullName>
    </submittedName>
</protein>
<accession>A0A914XZ65</accession>
<reference evidence="2" key="1">
    <citation type="submission" date="2022-11" db="UniProtKB">
        <authorList>
            <consortium name="WormBaseParasite"/>
        </authorList>
    </citation>
    <scope>IDENTIFICATION</scope>
</reference>
<dbReference type="AlphaFoldDB" id="A0A914XZ65"/>
<dbReference type="WBParaSite" id="PSU_v2.g12247.t1">
    <property type="protein sequence ID" value="PSU_v2.g12247.t1"/>
    <property type="gene ID" value="PSU_v2.g12247"/>
</dbReference>
<organism evidence="1 2">
    <name type="scientific">Panagrolaimus superbus</name>
    <dbReference type="NCBI Taxonomy" id="310955"/>
    <lineage>
        <taxon>Eukaryota</taxon>
        <taxon>Metazoa</taxon>
        <taxon>Ecdysozoa</taxon>
        <taxon>Nematoda</taxon>
        <taxon>Chromadorea</taxon>
        <taxon>Rhabditida</taxon>
        <taxon>Tylenchina</taxon>
        <taxon>Panagrolaimomorpha</taxon>
        <taxon>Panagrolaimoidea</taxon>
        <taxon>Panagrolaimidae</taxon>
        <taxon>Panagrolaimus</taxon>
    </lineage>
</organism>
<evidence type="ECO:0000313" key="2">
    <source>
        <dbReference type="WBParaSite" id="PSU_v2.g12247.t1"/>
    </source>
</evidence>
<name>A0A914XZ65_9BILA</name>
<keyword evidence="1" id="KW-1185">Reference proteome</keyword>
<sequence>MGIDDNTENWNKENFSTTFGKRAKIEAGDGTAKFEPLPKKYSFKLIATHSKNDLLDDPDDPWTIFKKKFIYNDENLSDSDIFNELLELCSWYDPKDDSDSDRELCDDDEDLNEEIEMIKRNLNSEMKYSSPPQQQQSNHGNSLKLYKNTSYIGLSSLRLSSSPNLSKRRQIVESPNKLCPKKRVSTYTPFQSHHKSSMDLDQAISCAAQNLDVDLPALITSPPPAAPKPLERKNSDFWNELDSVTF</sequence>
<evidence type="ECO:0000313" key="1">
    <source>
        <dbReference type="Proteomes" id="UP000887577"/>
    </source>
</evidence>
<dbReference type="Proteomes" id="UP000887577">
    <property type="component" value="Unplaced"/>
</dbReference>